<organism evidence="2 3">
    <name type="scientific">Marasmius crinis-equi</name>
    <dbReference type="NCBI Taxonomy" id="585013"/>
    <lineage>
        <taxon>Eukaryota</taxon>
        <taxon>Fungi</taxon>
        <taxon>Dikarya</taxon>
        <taxon>Basidiomycota</taxon>
        <taxon>Agaricomycotina</taxon>
        <taxon>Agaricomycetes</taxon>
        <taxon>Agaricomycetidae</taxon>
        <taxon>Agaricales</taxon>
        <taxon>Marasmiineae</taxon>
        <taxon>Marasmiaceae</taxon>
        <taxon>Marasmius</taxon>
    </lineage>
</organism>
<feature type="region of interest" description="Disordered" evidence="1">
    <location>
        <begin position="284"/>
        <end position="313"/>
    </location>
</feature>
<sequence>MGHSSRNRYTRAVKDRNLQSEAHNGLTSNIPKALVEEWEGMCLAWEQSPWPKTDVFNPYKIVEEYQSQADCLWELVLDDERRMKSDGMEYPSVSPSAFIVLLLELQQSQQKLKDQLKAQKREPTNVQDRMVTEQQNAMRRTMQSLDNLRNVYMPGLERYLKEAKLPDLNPELHPEDVTLYLPSDLPRECRGRLCVPGLVDIETRLQLARCLDSLHGLCHTLWVNVQGQEVINRVAFHARTFAETYREVQTAYKNLVGGGHWEQKLQPLRDSDVQSLWDPALVQVRPGRRGTNEEDEPSANPTPPSERDGFDLIPPDRTEWAHCTKHGTGETRKMVSWIWTSGGGLDLEDGANENSNEVLCSEWCKSRARVMRAEEEVLLVKEEMRWMLEYLSWSASEWEQIPVAETDSNSTLRKGMEAYQMELVVELQEEDEECHNFVRESCVLDGEEDDEAGIEGLEDHAAASEDEEELGEDRDVPQALESNKEG</sequence>
<dbReference type="Proteomes" id="UP001465976">
    <property type="component" value="Unassembled WGS sequence"/>
</dbReference>
<feature type="region of interest" description="Disordered" evidence="1">
    <location>
        <begin position="1"/>
        <end position="24"/>
    </location>
</feature>
<comment type="caution">
    <text evidence="2">The sequence shown here is derived from an EMBL/GenBank/DDBJ whole genome shotgun (WGS) entry which is preliminary data.</text>
</comment>
<protein>
    <submittedName>
        <fullName evidence="2">Uncharacterized protein</fullName>
    </submittedName>
</protein>
<reference evidence="2 3" key="1">
    <citation type="submission" date="2024-02" db="EMBL/GenBank/DDBJ databases">
        <title>A draft genome for the cacao thread blight pathogen Marasmius crinis-equi.</title>
        <authorList>
            <person name="Cohen S.P."/>
            <person name="Baruah I.K."/>
            <person name="Amoako-Attah I."/>
            <person name="Bukari Y."/>
            <person name="Meinhardt L.W."/>
            <person name="Bailey B.A."/>
        </authorList>
    </citation>
    <scope>NUCLEOTIDE SEQUENCE [LARGE SCALE GENOMIC DNA]</scope>
    <source>
        <strain evidence="2 3">GH-76</strain>
    </source>
</reference>
<name>A0ABR3EN77_9AGAR</name>
<dbReference type="EMBL" id="JBAHYK010002852">
    <property type="protein sequence ID" value="KAL0564323.1"/>
    <property type="molecule type" value="Genomic_DNA"/>
</dbReference>
<gene>
    <name evidence="2" type="ORF">V5O48_017724</name>
</gene>
<evidence type="ECO:0000313" key="3">
    <source>
        <dbReference type="Proteomes" id="UP001465976"/>
    </source>
</evidence>
<evidence type="ECO:0000256" key="1">
    <source>
        <dbReference type="SAM" id="MobiDB-lite"/>
    </source>
</evidence>
<feature type="region of interest" description="Disordered" evidence="1">
    <location>
        <begin position="445"/>
        <end position="486"/>
    </location>
</feature>
<feature type="compositionally biased region" description="Basic residues" evidence="1">
    <location>
        <begin position="1"/>
        <end position="11"/>
    </location>
</feature>
<proteinExistence type="predicted"/>
<accession>A0ABR3EN77</accession>
<keyword evidence="3" id="KW-1185">Reference proteome</keyword>
<evidence type="ECO:0000313" key="2">
    <source>
        <dbReference type="EMBL" id="KAL0564323.1"/>
    </source>
</evidence>